<reference evidence="1" key="1">
    <citation type="submission" date="2018-05" db="EMBL/GenBank/DDBJ databases">
        <authorList>
            <person name="Lanie J.A."/>
            <person name="Ng W.-L."/>
            <person name="Kazmierczak K.M."/>
            <person name="Andrzejewski T.M."/>
            <person name="Davidsen T.M."/>
            <person name="Wayne K.J."/>
            <person name="Tettelin H."/>
            <person name="Glass J.I."/>
            <person name="Rusch D."/>
            <person name="Podicherti R."/>
            <person name="Tsui H.-C.T."/>
            <person name="Winkler M.E."/>
        </authorList>
    </citation>
    <scope>NUCLEOTIDE SEQUENCE</scope>
</reference>
<accession>A0A382I3M9</accession>
<feature type="non-terminal residue" evidence="1">
    <location>
        <position position="1"/>
    </location>
</feature>
<dbReference type="PANTHER" id="PTHR10151:SF120">
    <property type="entry name" value="BIS(5'-ADENOSYL)-TRIPHOSPHATASE"/>
    <property type="match status" value="1"/>
</dbReference>
<feature type="non-terminal residue" evidence="1">
    <location>
        <position position="246"/>
    </location>
</feature>
<dbReference type="PANTHER" id="PTHR10151">
    <property type="entry name" value="ECTONUCLEOTIDE PYROPHOSPHATASE/PHOSPHODIESTERASE"/>
    <property type="match status" value="1"/>
</dbReference>
<dbReference type="GO" id="GO:0016787">
    <property type="term" value="F:hydrolase activity"/>
    <property type="evidence" value="ECO:0007669"/>
    <property type="project" value="UniProtKB-ARBA"/>
</dbReference>
<name>A0A382I3M9_9ZZZZ</name>
<protein>
    <recommendedName>
        <fullName evidence="2">Sulfatase N-terminal domain-containing protein</fullName>
    </recommendedName>
</protein>
<dbReference type="Pfam" id="PF01663">
    <property type="entry name" value="Phosphodiest"/>
    <property type="match status" value="1"/>
</dbReference>
<sequence length="246" mass="28304">VKHFSLLFYFTLFLFSSCGDQQEKPYVLLISFDGFRSDYLDWYDTPHMDRFVKEGVRAEGLIPVFVSKTFPNHYSIATGLYPENHGLIGNHFYDPKFEEHYSLSDRSKVEDPKFYSGEPIWVTAEKQGIQSASYFWVGTEAPIKGIYPSRWKRYDHEYPFESRVDSIVSWFSLPENERPRLCLLYFHEPDHTGHDTGPKSKETAAMVSQMDSLFGTLLAKLNALTIASDLNIIVVSDHGMAEISSE</sequence>
<evidence type="ECO:0000313" key="1">
    <source>
        <dbReference type="EMBL" id="SVB93817.1"/>
    </source>
</evidence>
<dbReference type="InterPro" id="IPR002591">
    <property type="entry name" value="Phosphodiest/P_Trfase"/>
</dbReference>
<gene>
    <name evidence="1" type="ORF">METZ01_LOCUS246671</name>
</gene>
<organism evidence="1">
    <name type="scientific">marine metagenome</name>
    <dbReference type="NCBI Taxonomy" id="408172"/>
    <lineage>
        <taxon>unclassified sequences</taxon>
        <taxon>metagenomes</taxon>
        <taxon>ecological metagenomes</taxon>
    </lineage>
</organism>
<proteinExistence type="predicted"/>
<evidence type="ECO:0008006" key="2">
    <source>
        <dbReference type="Google" id="ProtNLM"/>
    </source>
</evidence>
<dbReference type="SUPFAM" id="SSF53649">
    <property type="entry name" value="Alkaline phosphatase-like"/>
    <property type="match status" value="1"/>
</dbReference>
<dbReference type="CDD" id="cd16018">
    <property type="entry name" value="Enpp"/>
    <property type="match status" value="1"/>
</dbReference>
<dbReference type="InterPro" id="IPR017850">
    <property type="entry name" value="Alkaline_phosphatase_core_sf"/>
</dbReference>
<dbReference type="AlphaFoldDB" id="A0A382I3M9"/>
<dbReference type="EMBL" id="UINC01064801">
    <property type="protein sequence ID" value="SVB93817.1"/>
    <property type="molecule type" value="Genomic_DNA"/>
</dbReference>
<dbReference type="Gene3D" id="3.40.720.10">
    <property type="entry name" value="Alkaline Phosphatase, subunit A"/>
    <property type="match status" value="1"/>
</dbReference>